<evidence type="ECO:0000313" key="2">
    <source>
        <dbReference type="EMBL" id="MBB4933458.1"/>
    </source>
</evidence>
<reference evidence="2 3" key="1">
    <citation type="submission" date="2020-08" db="EMBL/GenBank/DDBJ databases">
        <title>Sequencing the genomes of 1000 actinobacteria strains.</title>
        <authorList>
            <person name="Klenk H.-P."/>
        </authorList>
    </citation>
    <scope>NUCLEOTIDE SEQUENCE [LARGE SCALE GENOMIC DNA]</scope>
    <source>
        <strain evidence="2 3">DSM 102030</strain>
    </source>
</reference>
<accession>A0A7W7RKX6</accession>
<evidence type="ECO:0000259" key="1">
    <source>
        <dbReference type="Pfam" id="PF04738"/>
    </source>
</evidence>
<dbReference type="AlphaFoldDB" id="A0A7W7RKX6"/>
<feature type="domain" description="Lantibiotic dehydratase N-terminal" evidence="1">
    <location>
        <begin position="152"/>
        <end position="416"/>
    </location>
</feature>
<dbReference type="InterPro" id="IPR006827">
    <property type="entry name" value="Lant_deHydtase_N"/>
</dbReference>
<dbReference type="Proteomes" id="UP000523007">
    <property type="component" value="Unassembled WGS sequence"/>
</dbReference>
<sequence length="905" mass="96754">MAGTTPARAEPPRFRVAETLAARICGLDMSVLTRLTCPKTLSAVHTCLDREAALATEAAAISDDLFPVIGALSDNPLKPRLVGLRRAVYQGRDPGPGEWNTETADYLPGPLRERVTAWLAKSREQREALAELPTLLDAESDDKRAELRGIIADAAFQRALSQASPDLFEVVRRWLTDPHYQPRRSSLVRLVKYVVRAATKTSPFSTFTASGRAEWTTGPAPATLLAATGPARCVPELRGGVVDQLRRALVAVPALRAALPVRVNPSLTEQDGTLCFLRPGADEPIVSVPDTGEVRAVLAAAGEAEGPGRTAAELTTQIAAVRSETAAADVARFVDRMLDIGLLEAYVPVPDQSASPFAGLARWLAANAPEYTAVGEHVSVIDSALAAPAAAAEVDGQRARKEALATATRALAGELAAANEQEPAVPEETLASKTFLHDNAVFTAPVAECSRARWSPALADLDLVRRWLAAIHDPALPLRLVLGDLVAERFGPGAQLPFLELHRAVQTELDQPAGFGAELRAAMDSAYFLAPGALDDATLPRLRRLGELREQSRAVLREADGSARSAEAVRAAAAEQIATLPSWVTPPASLACYVQQLPADGDAAVVCNAVMTGYGRGRARLHHLIHLAGGPASEPDVPSGGVPDVLAELTGSFGSALNRRMPAVSHELDYPGCVPERPREQRVALGELVVGHESDTGLLRASATTPDRPVRPLHIGGTADSLLPPAARLLSHAFEGSFLLAPVAPSLAPRDAAFPPEDVVHQPRVQLGNVVLQRAFWLVPAHAVPQRSPSESRAMFLYRMVRWLRERDIPESCFVRSMGPAPQAGVDTEAAQGNWRFRKSRKPVFVDFAALFALDVLEQGIAEGETVAVKFEEALPHPGDAAENGAGERRVTEFVVEVAHHERDI</sequence>
<comment type="caution">
    <text evidence="2">The sequence shown here is derived from an EMBL/GenBank/DDBJ whole genome shotgun (WGS) entry which is preliminary data.</text>
</comment>
<dbReference type="Pfam" id="PF04738">
    <property type="entry name" value="Lant_dehydr_N"/>
    <property type="match status" value="1"/>
</dbReference>
<protein>
    <recommendedName>
        <fullName evidence="1">Lantibiotic dehydratase N-terminal domain-containing protein</fullName>
    </recommendedName>
</protein>
<organism evidence="2 3">
    <name type="scientific">Lipingzhangella halophila</name>
    <dbReference type="NCBI Taxonomy" id="1783352"/>
    <lineage>
        <taxon>Bacteria</taxon>
        <taxon>Bacillati</taxon>
        <taxon>Actinomycetota</taxon>
        <taxon>Actinomycetes</taxon>
        <taxon>Streptosporangiales</taxon>
        <taxon>Nocardiopsidaceae</taxon>
        <taxon>Lipingzhangella</taxon>
    </lineage>
</organism>
<keyword evidence="3" id="KW-1185">Reference proteome</keyword>
<gene>
    <name evidence="2" type="ORF">F4561_004278</name>
</gene>
<dbReference type="EMBL" id="JACHJT010000001">
    <property type="protein sequence ID" value="MBB4933458.1"/>
    <property type="molecule type" value="Genomic_DNA"/>
</dbReference>
<name>A0A7W7RKX6_9ACTN</name>
<evidence type="ECO:0000313" key="3">
    <source>
        <dbReference type="Proteomes" id="UP000523007"/>
    </source>
</evidence>
<proteinExistence type="predicted"/>
<dbReference type="RefSeq" id="WP_184581062.1">
    <property type="nucleotide sequence ID" value="NZ_JACHJT010000001.1"/>
</dbReference>